<name>A0ABQ8JGP7_DERPT</name>
<evidence type="ECO:0000313" key="2">
    <source>
        <dbReference type="Proteomes" id="UP000887458"/>
    </source>
</evidence>
<dbReference type="EMBL" id="NJHN03000037">
    <property type="protein sequence ID" value="KAH9421779.1"/>
    <property type="molecule type" value="Genomic_DNA"/>
</dbReference>
<sequence length="72" mass="8276">MIPLFIHDGQPTTCFFLLVYNADITTTTTTEIIGFMKYNPAFFNFDNCVLYSKEIHVNTSSATSNQNNHMKY</sequence>
<evidence type="ECO:0000313" key="1">
    <source>
        <dbReference type="EMBL" id="KAH9421779.1"/>
    </source>
</evidence>
<comment type="caution">
    <text evidence="1">The sequence shown here is derived from an EMBL/GenBank/DDBJ whole genome shotgun (WGS) entry which is preliminary data.</text>
</comment>
<reference evidence="1 2" key="1">
    <citation type="journal article" date="2018" name="J. Allergy Clin. Immunol.">
        <title>High-quality assembly of Dermatophagoides pteronyssinus genome and transcriptome reveals a wide range of novel allergens.</title>
        <authorList>
            <person name="Liu X.Y."/>
            <person name="Yang K.Y."/>
            <person name="Wang M.Q."/>
            <person name="Kwok J.S."/>
            <person name="Zeng X."/>
            <person name="Yang Z."/>
            <person name="Xiao X.J."/>
            <person name="Lau C.P."/>
            <person name="Li Y."/>
            <person name="Huang Z.M."/>
            <person name="Ba J.G."/>
            <person name="Yim A.K."/>
            <person name="Ouyang C.Y."/>
            <person name="Ngai S.M."/>
            <person name="Chan T.F."/>
            <person name="Leung E.L."/>
            <person name="Liu L."/>
            <person name="Liu Z.G."/>
            <person name="Tsui S.K."/>
        </authorList>
    </citation>
    <scope>NUCLEOTIDE SEQUENCE [LARGE SCALE GENOMIC DNA]</scope>
    <source>
        <strain evidence="1">Derp</strain>
    </source>
</reference>
<reference evidence="1 2" key="2">
    <citation type="journal article" date="2022" name="Mol. Biol. Evol.">
        <title>Comparative Genomics Reveals Insights into the Divergent Evolution of Astigmatic Mites and Household Pest Adaptations.</title>
        <authorList>
            <person name="Xiong Q."/>
            <person name="Wan A.T."/>
            <person name="Liu X."/>
            <person name="Fung C.S."/>
            <person name="Xiao X."/>
            <person name="Malainual N."/>
            <person name="Hou J."/>
            <person name="Wang L."/>
            <person name="Wang M."/>
            <person name="Yang K.Y."/>
            <person name="Cui Y."/>
            <person name="Leung E.L."/>
            <person name="Nong W."/>
            <person name="Shin S.K."/>
            <person name="Au S.W."/>
            <person name="Jeong K.Y."/>
            <person name="Chew F.T."/>
            <person name="Hui J.H."/>
            <person name="Leung T.F."/>
            <person name="Tungtrongchitr A."/>
            <person name="Zhong N."/>
            <person name="Liu Z."/>
            <person name="Tsui S.K."/>
        </authorList>
    </citation>
    <scope>NUCLEOTIDE SEQUENCE [LARGE SCALE GENOMIC DNA]</scope>
    <source>
        <strain evidence="1">Derp</strain>
    </source>
</reference>
<organism evidence="1 2">
    <name type="scientific">Dermatophagoides pteronyssinus</name>
    <name type="common">European house dust mite</name>
    <dbReference type="NCBI Taxonomy" id="6956"/>
    <lineage>
        <taxon>Eukaryota</taxon>
        <taxon>Metazoa</taxon>
        <taxon>Ecdysozoa</taxon>
        <taxon>Arthropoda</taxon>
        <taxon>Chelicerata</taxon>
        <taxon>Arachnida</taxon>
        <taxon>Acari</taxon>
        <taxon>Acariformes</taxon>
        <taxon>Sarcoptiformes</taxon>
        <taxon>Astigmata</taxon>
        <taxon>Psoroptidia</taxon>
        <taxon>Analgoidea</taxon>
        <taxon>Pyroglyphidae</taxon>
        <taxon>Dermatophagoidinae</taxon>
        <taxon>Dermatophagoides</taxon>
    </lineage>
</organism>
<protein>
    <submittedName>
        <fullName evidence="1">Uncharacterized protein</fullName>
    </submittedName>
</protein>
<keyword evidence="2" id="KW-1185">Reference proteome</keyword>
<proteinExistence type="predicted"/>
<gene>
    <name evidence="1" type="ORF">DERP_002067</name>
</gene>
<dbReference type="Proteomes" id="UP000887458">
    <property type="component" value="Unassembled WGS sequence"/>
</dbReference>
<accession>A0ABQ8JGP7</accession>